<dbReference type="Proteomes" id="UP001168821">
    <property type="component" value="Unassembled WGS sequence"/>
</dbReference>
<dbReference type="GO" id="GO:0006508">
    <property type="term" value="P:proteolysis"/>
    <property type="evidence" value="ECO:0007669"/>
    <property type="project" value="InterPro"/>
</dbReference>
<dbReference type="SUPFAM" id="SSF50494">
    <property type="entry name" value="Trypsin-like serine proteases"/>
    <property type="match status" value="1"/>
</dbReference>
<evidence type="ECO:0000259" key="3">
    <source>
        <dbReference type="PROSITE" id="PS50240"/>
    </source>
</evidence>
<proteinExistence type="predicted"/>
<sequence>MNLVVLVSCLLILCNQPVRIQARSKGNRIISGHDTQIRNYPYTAAIYKKTSGGTFFCTGALISNQWLATAGQCVTDATKFTIRLGSESLTRDDPNALDLVTKEYVLHPDFDPVTLENDVGLIKLRQTVTFTDYIKPLNLTSEFIKDYRSVQTVGWGQISDDQAGLVDILQYVYLLTMKNEECKNIYGPQITDNMMCVQGDNRIAGTCRGDLGSPLILMDNNIVYYLVGVSSWISANGCETYDPSGFTRIAPYLSWINNVTSNVFT</sequence>
<dbReference type="PRINTS" id="PR00722">
    <property type="entry name" value="CHYMOTRYPSIN"/>
</dbReference>
<dbReference type="InterPro" id="IPR051333">
    <property type="entry name" value="CLIP_Serine_Protease"/>
</dbReference>
<comment type="caution">
    <text evidence="4">The sequence shown here is derived from an EMBL/GenBank/DDBJ whole genome shotgun (WGS) entry which is preliminary data.</text>
</comment>
<accession>A0AA38IKA6</accession>
<feature type="chain" id="PRO_5041260985" description="Peptidase S1 domain-containing protein" evidence="2">
    <location>
        <begin position="23"/>
        <end position="265"/>
    </location>
</feature>
<evidence type="ECO:0000256" key="2">
    <source>
        <dbReference type="SAM" id="SignalP"/>
    </source>
</evidence>
<evidence type="ECO:0000313" key="4">
    <source>
        <dbReference type="EMBL" id="KAJ3656374.1"/>
    </source>
</evidence>
<dbReference type="InterPro" id="IPR001314">
    <property type="entry name" value="Peptidase_S1A"/>
</dbReference>
<dbReference type="PANTHER" id="PTHR24260">
    <property type="match status" value="1"/>
</dbReference>
<keyword evidence="5" id="KW-1185">Reference proteome</keyword>
<dbReference type="FunFam" id="2.40.10.10:FF:000068">
    <property type="entry name" value="transmembrane protease serine 2"/>
    <property type="match status" value="1"/>
</dbReference>
<dbReference type="GO" id="GO:0004252">
    <property type="term" value="F:serine-type endopeptidase activity"/>
    <property type="evidence" value="ECO:0007669"/>
    <property type="project" value="InterPro"/>
</dbReference>
<dbReference type="Pfam" id="PF00089">
    <property type="entry name" value="Trypsin"/>
    <property type="match status" value="1"/>
</dbReference>
<dbReference type="SMART" id="SM00020">
    <property type="entry name" value="Tryp_SPc"/>
    <property type="match status" value="1"/>
</dbReference>
<dbReference type="AlphaFoldDB" id="A0AA38IKA6"/>
<dbReference type="PROSITE" id="PS50240">
    <property type="entry name" value="TRYPSIN_DOM"/>
    <property type="match status" value="1"/>
</dbReference>
<name>A0AA38IKA6_9CUCU</name>
<dbReference type="Gene3D" id="2.40.10.10">
    <property type="entry name" value="Trypsin-like serine proteases"/>
    <property type="match status" value="1"/>
</dbReference>
<organism evidence="4 5">
    <name type="scientific">Zophobas morio</name>
    <dbReference type="NCBI Taxonomy" id="2755281"/>
    <lineage>
        <taxon>Eukaryota</taxon>
        <taxon>Metazoa</taxon>
        <taxon>Ecdysozoa</taxon>
        <taxon>Arthropoda</taxon>
        <taxon>Hexapoda</taxon>
        <taxon>Insecta</taxon>
        <taxon>Pterygota</taxon>
        <taxon>Neoptera</taxon>
        <taxon>Endopterygota</taxon>
        <taxon>Coleoptera</taxon>
        <taxon>Polyphaga</taxon>
        <taxon>Cucujiformia</taxon>
        <taxon>Tenebrionidae</taxon>
        <taxon>Zophobas</taxon>
    </lineage>
</organism>
<evidence type="ECO:0000256" key="1">
    <source>
        <dbReference type="ARBA" id="ARBA00023157"/>
    </source>
</evidence>
<dbReference type="InterPro" id="IPR001254">
    <property type="entry name" value="Trypsin_dom"/>
</dbReference>
<keyword evidence="1" id="KW-1015">Disulfide bond</keyword>
<protein>
    <recommendedName>
        <fullName evidence="3">Peptidase S1 domain-containing protein</fullName>
    </recommendedName>
</protein>
<reference evidence="4" key="1">
    <citation type="journal article" date="2023" name="G3 (Bethesda)">
        <title>Whole genome assemblies of Zophobas morio and Tenebrio molitor.</title>
        <authorList>
            <person name="Kaur S."/>
            <person name="Stinson S.A."/>
            <person name="diCenzo G.C."/>
        </authorList>
    </citation>
    <scope>NUCLEOTIDE SEQUENCE</scope>
    <source>
        <strain evidence="4">QUZm001</strain>
    </source>
</reference>
<gene>
    <name evidence="4" type="ORF">Zmor_015457</name>
</gene>
<dbReference type="EMBL" id="JALNTZ010000004">
    <property type="protein sequence ID" value="KAJ3656374.1"/>
    <property type="molecule type" value="Genomic_DNA"/>
</dbReference>
<feature type="domain" description="Peptidase S1" evidence="3">
    <location>
        <begin position="29"/>
        <end position="261"/>
    </location>
</feature>
<feature type="signal peptide" evidence="2">
    <location>
        <begin position="1"/>
        <end position="22"/>
    </location>
</feature>
<keyword evidence="2" id="KW-0732">Signal</keyword>
<dbReference type="InterPro" id="IPR043504">
    <property type="entry name" value="Peptidase_S1_PA_chymotrypsin"/>
</dbReference>
<dbReference type="InterPro" id="IPR009003">
    <property type="entry name" value="Peptidase_S1_PA"/>
</dbReference>
<evidence type="ECO:0000313" key="5">
    <source>
        <dbReference type="Proteomes" id="UP001168821"/>
    </source>
</evidence>
<dbReference type="PANTHER" id="PTHR24260:SF136">
    <property type="entry name" value="GH08193P-RELATED"/>
    <property type="match status" value="1"/>
</dbReference>
<dbReference type="CDD" id="cd00190">
    <property type="entry name" value="Tryp_SPc"/>
    <property type="match status" value="1"/>
</dbReference>